<dbReference type="Gene3D" id="2.60.40.1080">
    <property type="match status" value="2"/>
</dbReference>
<dbReference type="InterPro" id="IPR005077">
    <property type="entry name" value="Peptidase_C11"/>
</dbReference>
<dbReference type="Pfam" id="PF02368">
    <property type="entry name" value="Big_2"/>
    <property type="match status" value="2"/>
</dbReference>
<name>A0A139LQY7_9BACE</name>
<dbReference type="InterPro" id="IPR003343">
    <property type="entry name" value="Big_2"/>
</dbReference>
<dbReference type="PANTHER" id="PTHR37835">
    <property type="entry name" value="ALPHA-CLOSTRIPAIN"/>
    <property type="match status" value="1"/>
</dbReference>
<dbReference type="InterPro" id="IPR008964">
    <property type="entry name" value="Invasin/intimin_cell_adhesion"/>
</dbReference>
<reference evidence="3 4" key="1">
    <citation type="submission" date="2016-02" db="EMBL/GenBank/DDBJ databases">
        <authorList>
            <person name="Wen L."/>
            <person name="He K."/>
            <person name="Yang H."/>
        </authorList>
    </citation>
    <scope>NUCLEOTIDE SEQUENCE [LARGE SCALE GENOMIC DNA]</scope>
    <source>
        <strain evidence="3 4">KLE1704</strain>
    </source>
</reference>
<protein>
    <submittedName>
        <fullName evidence="3">Clostripain family protein</fullName>
    </submittedName>
</protein>
<dbReference type="PATRIC" id="fig|329854.7.peg.1179"/>
<feature type="signal peptide" evidence="1">
    <location>
        <begin position="1"/>
        <end position="19"/>
    </location>
</feature>
<evidence type="ECO:0000259" key="2">
    <source>
        <dbReference type="PROSITE" id="PS50835"/>
    </source>
</evidence>
<evidence type="ECO:0000313" key="3">
    <source>
        <dbReference type="EMBL" id="KXT53860.1"/>
    </source>
</evidence>
<keyword evidence="1" id="KW-0732">Signal</keyword>
<gene>
    <name evidence="3" type="ORF">HMPREF2531_01167</name>
</gene>
<evidence type="ECO:0000313" key="4">
    <source>
        <dbReference type="Proteomes" id="UP000070319"/>
    </source>
</evidence>
<dbReference type="PROSITE" id="PS50835">
    <property type="entry name" value="IG_LIKE"/>
    <property type="match status" value="1"/>
</dbReference>
<dbReference type="SMART" id="SM00635">
    <property type="entry name" value="BID_2"/>
    <property type="match status" value="2"/>
</dbReference>
<dbReference type="InterPro" id="IPR007110">
    <property type="entry name" value="Ig-like_dom"/>
</dbReference>
<dbReference type="AlphaFoldDB" id="A0A139LQY7"/>
<dbReference type="PANTHER" id="PTHR37835:SF1">
    <property type="entry name" value="ALPHA-CLOSTRIPAIN"/>
    <property type="match status" value="1"/>
</dbReference>
<feature type="chain" id="PRO_5007487472" evidence="1">
    <location>
        <begin position="20"/>
        <end position="578"/>
    </location>
</feature>
<sequence length="578" mass="62269">MKTKLYFFLWVCLSTLLIACVDDDIEPDVVPVTGVSLNKTTLALDEGESESLVATVIPDNATNKKVTWKSSDTSVATVNASGKVTAQATGTVVVVVITEDGAEVATCTVTCGDGAVEPEIPVTDVVLNKSTLSLIEGQSESLQVIITPDDATNKKVAWVSNDESVAMVDVNGKVTALKAGSTTIVAVTEDGAMTASCKVTVEPAALLKGTRTILAYIAADNTLASFASLDLAEMKAGMAKVQDSNVHFLVYIDDGKSPRLLELKNEKGAVVETVVETYGSRNSVGVSETQEVFAKVFSNSKYQADSYGLVYWSHGDGWLPYPLRAGTRWVGQDKGNGDNRMNISEFVEILKSAPHFDFILFDACFMQAVEVAYELRDYTDYCIGSPTEIPGPGASYDAVVPAMFSAENAAVNIAKAYYEPYAAKYDEGKGLSNSNWTAGASVCALRTDKLVDLARITKQVLPGSVDNAQLRSLIFDYDKRRGSDGFQDGHVGYYDMANMMKKITVNGGYLTWRQAFDAAVVYWATTSMNFSGVIQKMFSMEGTNGVSCYIPSVSNTVTDKAYRSTEWYTSAGFAALGW</sequence>
<evidence type="ECO:0000256" key="1">
    <source>
        <dbReference type="SAM" id="SignalP"/>
    </source>
</evidence>
<comment type="caution">
    <text evidence="3">The sequence shown here is derived from an EMBL/GenBank/DDBJ whole genome shotgun (WGS) entry which is preliminary data.</text>
</comment>
<dbReference type="EMBL" id="LTDF01000049">
    <property type="protein sequence ID" value="KXT53860.1"/>
    <property type="molecule type" value="Genomic_DNA"/>
</dbReference>
<proteinExistence type="predicted"/>
<dbReference type="PROSITE" id="PS51257">
    <property type="entry name" value="PROKAR_LIPOPROTEIN"/>
    <property type="match status" value="1"/>
</dbReference>
<dbReference type="Proteomes" id="UP000070319">
    <property type="component" value="Unassembled WGS sequence"/>
</dbReference>
<dbReference type="Gene3D" id="3.40.50.11970">
    <property type="match status" value="1"/>
</dbReference>
<dbReference type="Pfam" id="PF03415">
    <property type="entry name" value="Peptidase_C11"/>
    <property type="match status" value="1"/>
</dbReference>
<feature type="domain" description="Ig-like" evidence="2">
    <location>
        <begin position="27"/>
        <end position="123"/>
    </location>
</feature>
<dbReference type="RefSeq" id="WP_061434644.1">
    <property type="nucleotide sequence ID" value="NZ_KQ968681.1"/>
</dbReference>
<organism evidence="3">
    <name type="scientific">Bacteroides intestinalis</name>
    <dbReference type="NCBI Taxonomy" id="329854"/>
    <lineage>
        <taxon>Bacteria</taxon>
        <taxon>Pseudomonadati</taxon>
        <taxon>Bacteroidota</taxon>
        <taxon>Bacteroidia</taxon>
        <taxon>Bacteroidales</taxon>
        <taxon>Bacteroidaceae</taxon>
        <taxon>Bacteroides</taxon>
    </lineage>
</organism>
<dbReference type="SUPFAM" id="SSF49373">
    <property type="entry name" value="Invasin/intimin cell-adhesion fragments"/>
    <property type="match status" value="2"/>
</dbReference>
<accession>A0A139LQY7</accession>